<dbReference type="EMBL" id="VRTS01000008">
    <property type="protein sequence ID" value="TXK60764.1"/>
    <property type="molecule type" value="Genomic_DNA"/>
</dbReference>
<dbReference type="AlphaFoldDB" id="A0A5C8KN45"/>
<reference evidence="1 2" key="1">
    <citation type="submission" date="2019-08" db="EMBL/GenBank/DDBJ databases">
        <authorList>
            <person name="Karlyshev A.V."/>
        </authorList>
    </citation>
    <scope>NUCLEOTIDE SEQUENCE [LARGE SCALE GENOMIC DNA]</scope>
    <source>
        <strain evidence="1 2">Alg18-2.2</strain>
    </source>
</reference>
<dbReference type="PANTHER" id="PTHR38043:SF1">
    <property type="entry name" value="PROTEIN HEMX"/>
    <property type="match status" value="1"/>
</dbReference>
<proteinExistence type="predicted"/>
<evidence type="ECO:0000313" key="2">
    <source>
        <dbReference type="Proteomes" id="UP000321248"/>
    </source>
</evidence>
<dbReference type="InterPro" id="IPR007470">
    <property type="entry name" value="HemX"/>
</dbReference>
<sequence length="115" mass="12531">MFGQLVHVRRSDAEVFLPPQHRQLGATVLQMELALARGAAERRDHAAFAAAVDRIDAWLPRLYVENSALRERRDALQRLAERPLSLELPVLGTTLEQLRALRAARSGAGAGGAAG</sequence>
<keyword evidence="2" id="KW-1185">Reference proteome</keyword>
<organism evidence="1 2">
    <name type="scientific">Alkalisalibacterium limincola</name>
    <dbReference type="NCBI Taxonomy" id="2699169"/>
    <lineage>
        <taxon>Bacteria</taxon>
        <taxon>Pseudomonadati</taxon>
        <taxon>Pseudomonadota</taxon>
        <taxon>Gammaproteobacteria</taxon>
        <taxon>Lysobacterales</taxon>
        <taxon>Lysobacteraceae</taxon>
        <taxon>Alkalisalibacterium</taxon>
    </lineage>
</organism>
<name>A0A5C8KN45_9GAMM</name>
<accession>A0A5C8KN45</accession>
<dbReference type="PANTHER" id="PTHR38043">
    <property type="entry name" value="PROTEIN HEMX"/>
    <property type="match status" value="1"/>
</dbReference>
<gene>
    <name evidence="1" type="ORF">FU658_11555</name>
</gene>
<dbReference type="Pfam" id="PF04375">
    <property type="entry name" value="HemX"/>
    <property type="match status" value="1"/>
</dbReference>
<comment type="caution">
    <text evidence="1">The sequence shown here is derived from an EMBL/GenBank/DDBJ whole genome shotgun (WGS) entry which is preliminary data.</text>
</comment>
<protein>
    <submittedName>
        <fullName evidence="1">Uncharacterized protein</fullName>
    </submittedName>
</protein>
<evidence type="ECO:0000313" key="1">
    <source>
        <dbReference type="EMBL" id="TXK60764.1"/>
    </source>
</evidence>
<dbReference type="Proteomes" id="UP000321248">
    <property type="component" value="Unassembled WGS sequence"/>
</dbReference>